<keyword evidence="2" id="KW-1185">Reference proteome</keyword>
<name>A0A5K1IBN3_9GAMM</name>
<organism evidence="1 2">
    <name type="scientific">Halomonas lysinitropha</name>
    <dbReference type="NCBI Taxonomy" id="2607506"/>
    <lineage>
        <taxon>Bacteria</taxon>
        <taxon>Pseudomonadati</taxon>
        <taxon>Pseudomonadota</taxon>
        <taxon>Gammaproteobacteria</taxon>
        <taxon>Oceanospirillales</taxon>
        <taxon>Halomonadaceae</taxon>
        <taxon>Halomonas</taxon>
    </lineage>
</organism>
<proteinExistence type="predicted"/>
<dbReference type="EMBL" id="CABVOU010000044">
    <property type="protein sequence ID" value="VVZ97072.1"/>
    <property type="molecule type" value="Genomic_DNA"/>
</dbReference>
<dbReference type="AlphaFoldDB" id="A0A5K1IBN3"/>
<protein>
    <submittedName>
        <fullName evidence="1">Uncharacterized protein</fullName>
    </submittedName>
</protein>
<gene>
    <name evidence="1" type="ORF">HALO32_03188</name>
</gene>
<dbReference type="Proteomes" id="UP000326725">
    <property type="component" value="Unassembled WGS sequence"/>
</dbReference>
<accession>A0A5K1IBN3</accession>
<sequence>MISEATKEVIFSRLRLAQQLLEESDGLAGRAGYNFNGSKWWYHPRHEREALVIYLLLTCFDKLGQKQSFTTFASWLKSQKFVHVTGKDKVVSSIPEGLSVVESSMRLLEGYQDVYGVRNAFYEGVAGLPENAKSHLLGSIRLSFNAEFGMHGPYVSTLPKPLEDSKLEQDLKLKYLYGKRNGFTHKLDQYHTCSVPMMSEMRFKNGSSWAAMIENREISYMGSHQEHEKLPAGGAYVYTINSWPFVLFETLYDTLGIEFDRTSINLIFQVMFFSDDKRTVTTYDNVPHKNLKDYDTFLSIIGTS</sequence>
<evidence type="ECO:0000313" key="1">
    <source>
        <dbReference type="EMBL" id="VVZ97072.1"/>
    </source>
</evidence>
<dbReference type="RefSeq" id="WP_151444882.1">
    <property type="nucleotide sequence ID" value="NZ_CABVOU010000044.1"/>
</dbReference>
<evidence type="ECO:0000313" key="2">
    <source>
        <dbReference type="Proteomes" id="UP000326725"/>
    </source>
</evidence>
<reference evidence="1 2" key="1">
    <citation type="submission" date="2019-09" db="EMBL/GenBank/DDBJ databases">
        <authorList>
            <person name="Criscuolo A."/>
        </authorList>
    </citation>
    <scope>NUCLEOTIDE SEQUENCE [LARGE SCALE GENOMIC DNA]</scope>
    <source>
        <strain evidence="2">3(2)</strain>
    </source>
</reference>